<dbReference type="PANTHER" id="PTHR34406">
    <property type="entry name" value="PROTEIN YCEI"/>
    <property type="match status" value="1"/>
</dbReference>
<sequence length="268" mass="28072">MSTHLAARITTSGGDPLTDAIVTVMSAAGLQHSISRTDVDGAIAVSDLDSGTYTVVATSPGYQPTARVAIVNGNPVTLGQIALVRAGGAPAPEAGRWEIDAGHSTIEISVRHLGISTVRGRFGDFRGSIDVADNVTRSSVTAEIATGSIDTDNSMRDDILRSKAFFDVEGFPTAQFHAGDIHPATDEGWTLSGTLTLRGTTVPVELELSYLGQVDDPWGGRRVGFRATGSLHRNDFGISFDDKLLSGVAQIGGTARVNLDIQAVRVAD</sequence>
<comment type="similarity">
    <text evidence="1">Belongs to the UPF0312 family.</text>
</comment>
<evidence type="ECO:0000313" key="4">
    <source>
        <dbReference type="Proteomes" id="UP000035034"/>
    </source>
</evidence>
<dbReference type="STRING" id="1077974.GOEFS_054_00500"/>
<gene>
    <name evidence="3" type="ORF">GOEFS_054_00500</name>
</gene>
<keyword evidence="4" id="KW-1185">Reference proteome</keyword>
<dbReference type="SUPFAM" id="SSF49478">
    <property type="entry name" value="Cna protein B-type domain"/>
    <property type="match status" value="1"/>
</dbReference>
<dbReference type="AlphaFoldDB" id="H0R035"/>
<protein>
    <recommendedName>
        <fullName evidence="2">Lipid/polyisoprenoid-binding YceI-like domain-containing protein</fullName>
    </recommendedName>
</protein>
<proteinExistence type="inferred from homology"/>
<evidence type="ECO:0000256" key="1">
    <source>
        <dbReference type="ARBA" id="ARBA00008812"/>
    </source>
</evidence>
<dbReference type="PANTHER" id="PTHR34406:SF1">
    <property type="entry name" value="PROTEIN YCEI"/>
    <property type="match status" value="1"/>
</dbReference>
<dbReference type="InterPro" id="IPR007372">
    <property type="entry name" value="Lipid/polyisoprenoid-bd_YceI"/>
</dbReference>
<comment type="caution">
    <text evidence="3">The sequence shown here is derived from an EMBL/GenBank/DDBJ whole genome shotgun (WGS) entry which is preliminary data.</text>
</comment>
<feature type="domain" description="Lipid/polyisoprenoid-binding YceI-like" evidence="2">
    <location>
        <begin position="96"/>
        <end position="264"/>
    </location>
</feature>
<dbReference type="InterPro" id="IPR036761">
    <property type="entry name" value="TTHA0802/YceI-like_sf"/>
</dbReference>
<dbReference type="RefSeq" id="WP_007317773.1">
    <property type="nucleotide sequence ID" value="NZ_BAEH01000054.1"/>
</dbReference>
<reference evidence="3 4" key="1">
    <citation type="submission" date="2011-12" db="EMBL/GenBank/DDBJ databases">
        <title>Whole genome shotgun sequence of Gordonia effusa NBRC 100432.</title>
        <authorList>
            <person name="Yoshida I."/>
            <person name="Takarada H."/>
            <person name="Hosoyama A."/>
            <person name="Tsuchikane K."/>
            <person name="Katsumata H."/>
            <person name="Yamazaki S."/>
            <person name="Fujita N."/>
        </authorList>
    </citation>
    <scope>NUCLEOTIDE SEQUENCE [LARGE SCALE GENOMIC DNA]</scope>
    <source>
        <strain evidence="3 4">NBRC 100432</strain>
    </source>
</reference>
<dbReference type="Gene3D" id="2.40.128.110">
    <property type="entry name" value="Lipid/polyisoprenoid-binding, YceI-like"/>
    <property type="match status" value="1"/>
</dbReference>
<organism evidence="3 4">
    <name type="scientific">Gordonia effusa NBRC 100432</name>
    <dbReference type="NCBI Taxonomy" id="1077974"/>
    <lineage>
        <taxon>Bacteria</taxon>
        <taxon>Bacillati</taxon>
        <taxon>Actinomycetota</taxon>
        <taxon>Actinomycetes</taxon>
        <taxon>Mycobacteriales</taxon>
        <taxon>Gordoniaceae</taxon>
        <taxon>Gordonia</taxon>
    </lineage>
</organism>
<dbReference type="EMBL" id="BAEH01000054">
    <property type="protein sequence ID" value="GAB18436.1"/>
    <property type="molecule type" value="Genomic_DNA"/>
</dbReference>
<name>H0R035_9ACTN</name>
<dbReference type="Pfam" id="PF04264">
    <property type="entry name" value="YceI"/>
    <property type="match status" value="1"/>
</dbReference>
<dbReference type="OrthoDB" id="9811006at2"/>
<dbReference type="Gene3D" id="2.60.40.1120">
    <property type="entry name" value="Carboxypeptidase-like, regulatory domain"/>
    <property type="match status" value="1"/>
</dbReference>
<accession>H0R035</accession>
<dbReference type="Pfam" id="PF13620">
    <property type="entry name" value="CarboxypepD_reg"/>
    <property type="match status" value="1"/>
</dbReference>
<dbReference type="eggNOG" id="COG2353">
    <property type="taxonomic scope" value="Bacteria"/>
</dbReference>
<dbReference type="SUPFAM" id="SSF101874">
    <property type="entry name" value="YceI-like"/>
    <property type="match status" value="1"/>
</dbReference>
<evidence type="ECO:0000259" key="2">
    <source>
        <dbReference type="SMART" id="SM00867"/>
    </source>
</evidence>
<evidence type="ECO:0000313" key="3">
    <source>
        <dbReference type="EMBL" id="GAB18436.1"/>
    </source>
</evidence>
<dbReference type="Proteomes" id="UP000035034">
    <property type="component" value="Unassembled WGS sequence"/>
</dbReference>
<dbReference type="SMART" id="SM00867">
    <property type="entry name" value="YceI"/>
    <property type="match status" value="1"/>
</dbReference>